<evidence type="ECO:0000313" key="2">
    <source>
        <dbReference type="EMBL" id="RKD93627.1"/>
    </source>
</evidence>
<dbReference type="GO" id="GO:0008080">
    <property type="term" value="F:N-acetyltransferase activity"/>
    <property type="evidence" value="ECO:0007669"/>
    <property type="project" value="TreeGrafter"/>
</dbReference>
<gene>
    <name evidence="2" type="ORF">ATJ93_3258</name>
</gene>
<reference evidence="2 3" key="1">
    <citation type="submission" date="2018-09" db="EMBL/GenBank/DDBJ databases">
        <title>Genomic Encyclopedia of Archaeal and Bacterial Type Strains, Phase II (KMG-II): from individual species to whole genera.</title>
        <authorList>
            <person name="Goeker M."/>
        </authorList>
    </citation>
    <scope>NUCLEOTIDE SEQUENCE [LARGE SCALE GENOMIC DNA]</scope>
    <source>
        <strain evidence="2 3">DSM 13151</strain>
    </source>
</reference>
<dbReference type="EMBL" id="RAPO01000003">
    <property type="protein sequence ID" value="RKD93627.1"/>
    <property type="molecule type" value="Genomic_DNA"/>
</dbReference>
<proteinExistence type="predicted"/>
<dbReference type="RefSeq" id="WP_211334076.1">
    <property type="nucleotide sequence ID" value="NZ_RAPO01000003.1"/>
</dbReference>
<dbReference type="OrthoDB" id="11996at2157"/>
<feature type="domain" description="N-acetyltransferase" evidence="1">
    <location>
        <begin position="3"/>
        <end position="154"/>
    </location>
</feature>
<name>A0A3R7DY28_9EURY</name>
<dbReference type="Proteomes" id="UP000283805">
    <property type="component" value="Unassembled WGS sequence"/>
</dbReference>
<protein>
    <submittedName>
        <fullName evidence="2">Acetyltransferase (GNAT) family protein</fullName>
    </submittedName>
</protein>
<keyword evidence="3" id="KW-1185">Reference proteome</keyword>
<dbReference type="InterPro" id="IPR016181">
    <property type="entry name" value="Acyl_CoA_acyltransferase"/>
</dbReference>
<dbReference type="PROSITE" id="PS51186">
    <property type="entry name" value="GNAT"/>
    <property type="match status" value="1"/>
</dbReference>
<organism evidence="2 3">
    <name type="scientific">Halopiger aswanensis</name>
    <dbReference type="NCBI Taxonomy" id="148449"/>
    <lineage>
        <taxon>Archaea</taxon>
        <taxon>Methanobacteriati</taxon>
        <taxon>Methanobacteriota</taxon>
        <taxon>Stenosarchaea group</taxon>
        <taxon>Halobacteria</taxon>
        <taxon>Halobacteriales</taxon>
        <taxon>Natrialbaceae</taxon>
        <taxon>Halopiger</taxon>
    </lineage>
</organism>
<accession>A0A3R7DY28</accession>
<dbReference type="SUPFAM" id="SSF55729">
    <property type="entry name" value="Acyl-CoA N-acyltransferases (Nat)"/>
    <property type="match status" value="1"/>
</dbReference>
<dbReference type="Pfam" id="PF00583">
    <property type="entry name" value="Acetyltransf_1"/>
    <property type="match status" value="1"/>
</dbReference>
<dbReference type="AlphaFoldDB" id="A0A3R7DY28"/>
<dbReference type="InterPro" id="IPR039143">
    <property type="entry name" value="GNPNAT1-like"/>
</dbReference>
<dbReference type="InterPro" id="IPR000182">
    <property type="entry name" value="GNAT_dom"/>
</dbReference>
<sequence>MDLDVRELTTEAERREAVPILRQLWTERSPEEVLAWTAEEEYRLFGGYVDGVSDGTSTGETDSEPESELVAVAGVVVTHVLHHARNAWLYDLVVDEPRRGQGDGTAMLEHVESWADEQGCEGVALVSPRSKAATHEFYEERGYERWGYVIEKGC</sequence>
<dbReference type="Gene3D" id="3.40.630.30">
    <property type="match status" value="1"/>
</dbReference>
<comment type="caution">
    <text evidence="2">The sequence shown here is derived from an EMBL/GenBank/DDBJ whole genome shotgun (WGS) entry which is preliminary data.</text>
</comment>
<dbReference type="CDD" id="cd04301">
    <property type="entry name" value="NAT_SF"/>
    <property type="match status" value="1"/>
</dbReference>
<keyword evidence="2" id="KW-0808">Transferase</keyword>
<dbReference type="PANTHER" id="PTHR13355">
    <property type="entry name" value="GLUCOSAMINE 6-PHOSPHATE N-ACETYLTRANSFERASE"/>
    <property type="match status" value="1"/>
</dbReference>
<evidence type="ECO:0000259" key="1">
    <source>
        <dbReference type="PROSITE" id="PS51186"/>
    </source>
</evidence>
<dbReference type="PANTHER" id="PTHR13355:SF15">
    <property type="entry name" value="GCN5-RELATED N-ACETYLTRANSFERASE 3, CHLOROPLASTIC"/>
    <property type="match status" value="1"/>
</dbReference>
<evidence type="ECO:0000313" key="3">
    <source>
        <dbReference type="Proteomes" id="UP000283805"/>
    </source>
</evidence>